<gene>
    <name evidence="1" type="ORF">HMPREF1051_0763</name>
</gene>
<sequence>MICCLYKYNMNRLAISDDLIHFLTIQRKKTYKNQAVAIESFIIS</sequence>
<protein>
    <submittedName>
        <fullName evidence="1">Uncharacterized protein</fullName>
    </submittedName>
</protein>
<dbReference type="AlphaFoldDB" id="I2NQG5"/>
<organism evidence="1 2">
    <name type="scientific">Neisseria sicca VK64</name>
    <dbReference type="NCBI Taxonomy" id="1095748"/>
    <lineage>
        <taxon>Bacteria</taxon>
        <taxon>Pseudomonadati</taxon>
        <taxon>Pseudomonadota</taxon>
        <taxon>Betaproteobacteria</taxon>
        <taxon>Neisseriales</taxon>
        <taxon>Neisseriaceae</taxon>
        <taxon>Neisseria</taxon>
    </lineage>
</organism>
<proteinExistence type="predicted"/>
<dbReference type="Proteomes" id="UP000004473">
    <property type="component" value="Unassembled WGS sequence"/>
</dbReference>
<evidence type="ECO:0000313" key="1">
    <source>
        <dbReference type="EMBL" id="EIG28076.1"/>
    </source>
</evidence>
<accession>I2NQG5</accession>
<evidence type="ECO:0000313" key="2">
    <source>
        <dbReference type="Proteomes" id="UP000004473"/>
    </source>
</evidence>
<dbReference type="EMBL" id="AJMT01000119">
    <property type="protein sequence ID" value="EIG28076.1"/>
    <property type="molecule type" value="Genomic_DNA"/>
</dbReference>
<comment type="caution">
    <text evidence="1">The sequence shown here is derived from an EMBL/GenBank/DDBJ whole genome shotgun (WGS) entry which is preliminary data.</text>
</comment>
<reference evidence="1 2" key="1">
    <citation type="submission" date="2012-04" db="EMBL/GenBank/DDBJ databases">
        <authorList>
            <person name="Harkins D.M."/>
            <person name="Madupu R."/>
            <person name="Durkin A.S."/>
            <person name="Torralba M."/>
            <person name="Methe B."/>
            <person name="Sutton G.G."/>
            <person name="Nelson K.E."/>
        </authorList>
    </citation>
    <scope>NUCLEOTIDE SEQUENCE [LARGE SCALE GENOMIC DNA]</scope>
    <source>
        <strain evidence="1 2">VK64</strain>
    </source>
</reference>
<name>I2NQG5_NEISI</name>